<dbReference type="EMBL" id="JAHWGI010001086">
    <property type="protein sequence ID" value="KAK3922284.1"/>
    <property type="molecule type" value="Genomic_DNA"/>
</dbReference>
<name>A0AAE1HJ39_9NEOP</name>
<protein>
    <submittedName>
        <fullName evidence="1">Peptidase T</fullName>
    </submittedName>
</protein>
<dbReference type="Proteomes" id="UP001219518">
    <property type="component" value="Unassembled WGS sequence"/>
</dbReference>
<comment type="caution">
    <text evidence="1">The sequence shown here is derived from an EMBL/GenBank/DDBJ whole genome shotgun (WGS) entry which is preliminary data.</text>
</comment>
<keyword evidence="2" id="KW-1185">Reference proteome</keyword>
<evidence type="ECO:0000313" key="2">
    <source>
        <dbReference type="Proteomes" id="UP001219518"/>
    </source>
</evidence>
<proteinExistence type="predicted"/>
<reference evidence="1" key="2">
    <citation type="journal article" date="2023" name="BMC Genomics">
        <title>Pest status, molecular evolution, and epigenetic factors derived from the genome assembly of Frankliniella fusca, a thysanopteran phytovirus vector.</title>
        <authorList>
            <person name="Catto M.A."/>
            <person name="Labadie P.E."/>
            <person name="Jacobson A.L."/>
            <person name="Kennedy G.G."/>
            <person name="Srinivasan R."/>
            <person name="Hunt B.G."/>
        </authorList>
    </citation>
    <scope>NUCLEOTIDE SEQUENCE</scope>
    <source>
        <strain evidence="1">PL_HMW_Pooled</strain>
    </source>
</reference>
<evidence type="ECO:0000313" key="1">
    <source>
        <dbReference type="EMBL" id="KAK3922284.1"/>
    </source>
</evidence>
<gene>
    <name evidence="1" type="ORF">KUF71_011753</name>
</gene>
<reference evidence="1" key="1">
    <citation type="submission" date="2021-07" db="EMBL/GenBank/DDBJ databases">
        <authorList>
            <person name="Catto M.A."/>
            <person name="Jacobson A."/>
            <person name="Kennedy G."/>
            <person name="Labadie P."/>
            <person name="Hunt B.G."/>
            <person name="Srinivasan R."/>
        </authorList>
    </citation>
    <scope>NUCLEOTIDE SEQUENCE</scope>
    <source>
        <strain evidence="1">PL_HMW_Pooled</strain>
        <tissue evidence="1">Head</tissue>
    </source>
</reference>
<sequence>MEEGNDIEAALTSEEVEFAQTTARYGEVLSKCKLLRSRLMMISRNLTANSGNQELDAPETAVIDSLDKLEEQFHRISIQEEMLKNIKVTKLALDLFTSEQHTYEGLDDLIKEHCANQAKLYELAQSLREERLTHKKAIGQLLEQLCHYTSSLKDDQVKLESATSPDSTSTLELNKHMEKQIKEIRFMQICISKLVANMDIDLRENETVKEILKSVRSPITSVDNFI</sequence>
<accession>A0AAE1HJ39</accession>
<organism evidence="1 2">
    <name type="scientific">Frankliniella fusca</name>
    <dbReference type="NCBI Taxonomy" id="407009"/>
    <lineage>
        <taxon>Eukaryota</taxon>
        <taxon>Metazoa</taxon>
        <taxon>Ecdysozoa</taxon>
        <taxon>Arthropoda</taxon>
        <taxon>Hexapoda</taxon>
        <taxon>Insecta</taxon>
        <taxon>Pterygota</taxon>
        <taxon>Neoptera</taxon>
        <taxon>Paraneoptera</taxon>
        <taxon>Thysanoptera</taxon>
        <taxon>Terebrantia</taxon>
        <taxon>Thripoidea</taxon>
        <taxon>Thripidae</taxon>
        <taxon>Frankliniella</taxon>
    </lineage>
</organism>
<dbReference type="AlphaFoldDB" id="A0AAE1HJ39"/>